<accession>A0A1N6JAU1</accession>
<dbReference type="Proteomes" id="UP000184693">
    <property type="component" value="Unassembled WGS sequence"/>
</dbReference>
<protein>
    <submittedName>
        <fullName evidence="2">Uncharacterized protein</fullName>
    </submittedName>
</protein>
<feature type="compositionally biased region" description="Polar residues" evidence="1">
    <location>
        <begin position="382"/>
        <end position="398"/>
    </location>
</feature>
<gene>
    <name evidence="2" type="ORF">SAMN05444168_4120</name>
</gene>
<evidence type="ECO:0000313" key="3">
    <source>
        <dbReference type="Proteomes" id="UP000184693"/>
    </source>
</evidence>
<dbReference type="EMBL" id="FSRM01000002">
    <property type="protein sequence ID" value="SIO41357.1"/>
    <property type="molecule type" value="Genomic_DNA"/>
</dbReference>
<proteinExistence type="predicted"/>
<feature type="compositionally biased region" description="Low complexity" evidence="1">
    <location>
        <begin position="368"/>
        <end position="381"/>
    </location>
</feature>
<sequence length="515" mass="53195">MTTLLPLNAGVLPTVTPSSSKTNSIASTASIASDTAVGGSESTIVTIPSASLESPLLYTSQGSLIGGEPSVTWAQSNTDAVSLTMAGDAMSNTMSGQFYNLGSALLDRFKTNGSNFSQSVTIAGADGVGATALAEQGPQGDVKLTVKTASGVTVDIEMDSDDGTLAVSMNSSGTLSGSERTALTGLADGFQQAIDGLSGVPPQLNLSGLMQYDPSVLSSVNLQFNVTGEGSNNISANIALNSSTRSVKVTDSTGSINLSVDTSDSAIWGSGAQRDQAIASYLTQFDNANTEGHGDATLMSMFKDAFSQMNGDYGTSSQQLPGTDGVSWVAQSDHAMLTGLADFTGSMTDNAVSSNPWLPDQTDTFSYQVSQSTQTTGNQQSGAISQTQHSSLQASYHESLSGGPVQLGMSPSTQSYNYIQVDDDANSAVNIATQRGQIVQATLNQSSSQSTEKSEYVRGLLVSDVTTPTNSSNSKDLLALLKPFLGDGDAEQDSASWQQELSTLHGMVLLNANPD</sequence>
<name>A0A1N6JAU1_9BURK</name>
<feature type="region of interest" description="Disordered" evidence="1">
    <location>
        <begin position="368"/>
        <end position="408"/>
    </location>
</feature>
<organism evidence="2 3">
    <name type="scientific">Paraburkholderia phenazinium</name>
    <dbReference type="NCBI Taxonomy" id="60549"/>
    <lineage>
        <taxon>Bacteria</taxon>
        <taxon>Pseudomonadati</taxon>
        <taxon>Pseudomonadota</taxon>
        <taxon>Betaproteobacteria</taxon>
        <taxon>Burkholderiales</taxon>
        <taxon>Burkholderiaceae</taxon>
        <taxon>Paraburkholderia</taxon>
    </lineage>
</organism>
<evidence type="ECO:0000313" key="2">
    <source>
        <dbReference type="EMBL" id="SIO41357.1"/>
    </source>
</evidence>
<evidence type="ECO:0000256" key="1">
    <source>
        <dbReference type="SAM" id="MobiDB-lite"/>
    </source>
</evidence>
<dbReference type="AlphaFoldDB" id="A0A1N6JAU1"/>
<reference evidence="2 3" key="1">
    <citation type="submission" date="2016-11" db="EMBL/GenBank/DDBJ databases">
        <authorList>
            <person name="Jaros S."/>
            <person name="Januszkiewicz K."/>
            <person name="Wedrychowicz H."/>
        </authorList>
    </citation>
    <scope>NUCLEOTIDE SEQUENCE [LARGE SCALE GENOMIC DNA]</scope>
    <source>
        <strain evidence="2 3">GAS86</strain>
    </source>
</reference>